<evidence type="ECO:0000313" key="1">
    <source>
        <dbReference type="EMBL" id="EJU00848.1"/>
    </source>
</evidence>
<gene>
    <name evidence="1" type="ORF">DACRYDRAFT_23159</name>
</gene>
<accession>M5GAC2</accession>
<keyword evidence="2" id="KW-1185">Reference proteome</keyword>
<dbReference type="EMBL" id="JH795866">
    <property type="protein sequence ID" value="EJU00848.1"/>
    <property type="molecule type" value="Genomic_DNA"/>
</dbReference>
<sequence length="139" mass="15736">MRTPTEAGFLPPGLLDWACDAESQCLEFAAFIDAIKALPAGAWKERDAENIDPAEIARHARELARIYSQIIYCTKIKEEASTPATEAEHRRPIYAMLDLCCTLPDSGDSSFTRLRRENTIESPRPEIQSISFSIRMKRY</sequence>
<dbReference type="Proteomes" id="UP000030653">
    <property type="component" value="Unassembled WGS sequence"/>
</dbReference>
<proteinExistence type="predicted"/>
<dbReference type="AlphaFoldDB" id="M5GAC2"/>
<organism evidence="1 2">
    <name type="scientific">Dacryopinax primogenitus (strain DJM 731)</name>
    <name type="common">Brown rot fungus</name>
    <dbReference type="NCBI Taxonomy" id="1858805"/>
    <lineage>
        <taxon>Eukaryota</taxon>
        <taxon>Fungi</taxon>
        <taxon>Dikarya</taxon>
        <taxon>Basidiomycota</taxon>
        <taxon>Agaricomycotina</taxon>
        <taxon>Dacrymycetes</taxon>
        <taxon>Dacrymycetales</taxon>
        <taxon>Dacrymycetaceae</taxon>
        <taxon>Dacryopinax</taxon>
    </lineage>
</organism>
<dbReference type="RefSeq" id="XP_040627745.1">
    <property type="nucleotide sequence ID" value="XM_040773127.1"/>
</dbReference>
<dbReference type="GeneID" id="63688189"/>
<evidence type="ECO:0000313" key="2">
    <source>
        <dbReference type="Proteomes" id="UP000030653"/>
    </source>
</evidence>
<name>M5GAC2_DACPD</name>
<protein>
    <submittedName>
        <fullName evidence="1">Uncharacterized protein</fullName>
    </submittedName>
</protein>
<dbReference type="HOGENOM" id="CLU_1845020_0_0_1"/>
<reference evidence="1 2" key="1">
    <citation type="journal article" date="2012" name="Science">
        <title>The Paleozoic origin of enzymatic lignin decomposition reconstructed from 31 fungal genomes.</title>
        <authorList>
            <person name="Floudas D."/>
            <person name="Binder M."/>
            <person name="Riley R."/>
            <person name="Barry K."/>
            <person name="Blanchette R.A."/>
            <person name="Henrissat B."/>
            <person name="Martinez A.T."/>
            <person name="Otillar R."/>
            <person name="Spatafora J.W."/>
            <person name="Yadav J.S."/>
            <person name="Aerts A."/>
            <person name="Benoit I."/>
            <person name="Boyd A."/>
            <person name="Carlson A."/>
            <person name="Copeland A."/>
            <person name="Coutinho P.M."/>
            <person name="de Vries R.P."/>
            <person name="Ferreira P."/>
            <person name="Findley K."/>
            <person name="Foster B."/>
            <person name="Gaskell J."/>
            <person name="Glotzer D."/>
            <person name="Gorecki P."/>
            <person name="Heitman J."/>
            <person name="Hesse C."/>
            <person name="Hori C."/>
            <person name="Igarashi K."/>
            <person name="Jurgens J.A."/>
            <person name="Kallen N."/>
            <person name="Kersten P."/>
            <person name="Kohler A."/>
            <person name="Kuees U."/>
            <person name="Kumar T.K.A."/>
            <person name="Kuo A."/>
            <person name="LaButti K."/>
            <person name="Larrondo L.F."/>
            <person name="Lindquist E."/>
            <person name="Ling A."/>
            <person name="Lombard V."/>
            <person name="Lucas S."/>
            <person name="Lundell T."/>
            <person name="Martin R."/>
            <person name="McLaughlin D.J."/>
            <person name="Morgenstern I."/>
            <person name="Morin E."/>
            <person name="Murat C."/>
            <person name="Nagy L.G."/>
            <person name="Nolan M."/>
            <person name="Ohm R.A."/>
            <person name="Patyshakuliyeva A."/>
            <person name="Rokas A."/>
            <person name="Ruiz-Duenas F.J."/>
            <person name="Sabat G."/>
            <person name="Salamov A."/>
            <person name="Samejima M."/>
            <person name="Schmutz J."/>
            <person name="Slot J.C."/>
            <person name="St John F."/>
            <person name="Stenlid J."/>
            <person name="Sun H."/>
            <person name="Sun S."/>
            <person name="Syed K."/>
            <person name="Tsang A."/>
            <person name="Wiebenga A."/>
            <person name="Young D."/>
            <person name="Pisabarro A."/>
            <person name="Eastwood D.C."/>
            <person name="Martin F."/>
            <person name="Cullen D."/>
            <person name="Grigoriev I.V."/>
            <person name="Hibbett D.S."/>
        </authorList>
    </citation>
    <scope>NUCLEOTIDE SEQUENCE [LARGE SCALE GENOMIC DNA]</scope>
    <source>
        <strain evidence="1 2">DJM-731 SS1</strain>
    </source>
</reference>